<proteinExistence type="predicted"/>
<dbReference type="Gene3D" id="1.20.140.40">
    <property type="entry name" value="Invertase/pectin methylesterase inhibitor family protein"/>
    <property type="match status" value="1"/>
</dbReference>
<keyword evidence="1 3" id="KW-0732">Signal</keyword>
<dbReference type="CDD" id="cd15798">
    <property type="entry name" value="PMEI-like_3"/>
    <property type="match status" value="1"/>
</dbReference>
<dbReference type="SUPFAM" id="SSF101148">
    <property type="entry name" value="Plant invertase/pectin methylesterase inhibitor"/>
    <property type="match status" value="1"/>
</dbReference>
<reference evidence="5 6" key="1">
    <citation type="journal article" date="2019" name="Genome Biol. Evol.">
        <title>The Rhododendron genome and chromosomal organization provide insight into shared whole-genome duplications across the heath family (Ericaceae).</title>
        <authorList>
            <person name="Soza V.L."/>
            <person name="Lindsley D."/>
            <person name="Waalkes A."/>
            <person name="Ramage E."/>
            <person name="Patwardhan R.P."/>
            <person name="Burton J.N."/>
            <person name="Adey A."/>
            <person name="Kumar A."/>
            <person name="Qiu R."/>
            <person name="Shendure J."/>
            <person name="Hall B."/>
        </authorList>
    </citation>
    <scope>NUCLEOTIDE SEQUENCE [LARGE SCALE GENOMIC DNA]</scope>
    <source>
        <strain evidence="5">RSF 1966-606</strain>
    </source>
</reference>
<feature type="chain" id="PRO_5025512916" description="Pectinesterase inhibitor domain-containing protein" evidence="3">
    <location>
        <begin position="27"/>
        <end position="215"/>
    </location>
</feature>
<dbReference type="AlphaFoldDB" id="A0A6A4M6H7"/>
<feature type="signal peptide" evidence="3">
    <location>
        <begin position="1"/>
        <end position="26"/>
    </location>
</feature>
<dbReference type="OrthoDB" id="1430376at2759"/>
<feature type="region of interest" description="Disordered" evidence="2">
    <location>
        <begin position="127"/>
        <end position="149"/>
    </location>
</feature>
<dbReference type="GO" id="GO:0004857">
    <property type="term" value="F:enzyme inhibitor activity"/>
    <property type="evidence" value="ECO:0007669"/>
    <property type="project" value="InterPro"/>
</dbReference>
<dbReference type="Proteomes" id="UP000428333">
    <property type="component" value="Linkage Group LG02"/>
</dbReference>
<protein>
    <recommendedName>
        <fullName evidence="4">Pectinesterase inhibitor domain-containing protein</fullName>
    </recommendedName>
</protein>
<sequence length="215" mass="23280">MTKPTLNLLPLILSFLYISGGGTVAAEPTVQETFVAEMCYFTHYPEVCVGSLLPHANAINESFHEVARAALAVSLVTVELAKANMLKLANLKGLKPMEYGALKDCIDQVDDGVDRLSQSVREMEHLGPAHGGLANDDGPPHGEESSWHGSNVETWTNAALSQVQRCAGGFSGRTLNGKIKTLVQVEVRNVEQILYNGLDLFRIFTNKLSIASDDV</sequence>
<dbReference type="InterPro" id="IPR006501">
    <property type="entry name" value="Pectinesterase_inhib_dom"/>
</dbReference>
<dbReference type="NCBIfam" id="TIGR01614">
    <property type="entry name" value="PME_inhib"/>
    <property type="match status" value="1"/>
</dbReference>
<dbReference type="Pfam" id="PF04043">
    <property type="entry name" value="PMEI"/>
    <property type="match status" value="1"/>
</dbReference>
<keyword evidence="6" id="KW-1185">Reference proteome</keyword>
<dbReference type="InterPro" id="IPR035513">
    <property type="entry name" value="Invertase/methylesterase_inhib"/>
</dbReference>
<evidence type="ECO:0000256" key="3">
    <source>
        <dbReference type="SAM" id="SignalP"/>
    </source>
</evidence>
<evidence type="ECO:0000256" key="2">
    <source>
        <dbReference type="SAM" id="MobiDB-lite"/>
    </source>
</evidence>
<feature type="non-terminal residue" evidence="5">
    <location>
        <position position="1"/>
    </location>
</feature>
<evidence type="ECO:0000256" key="1">
    <source>
        <dbReference type="ARBA" id="ARBA00022729"/>
    </source>
</evidence>
<organism evidence="5 6">
    <name type="scientific">Rhododendron williamsianum</name>
    <dbReference type="NCBI Taxonomy" id="262921"/>
    <lineage>
        <taxon>Eukaryota</taxon>
        <taxon>Viridiplantae</taxon>
        <taxon>Streptophyta</taxon>
        <taxon>Embryophyta</taxon>
        <taxon>Tracheophyta</taxon>
        <taxon>Spermatophyta</taxon>
        <taxon>Magnoliopsida</taxon>
        <taxon>eudicotyledons</taxon>
        <taxon>Gunneridae</taxon>
        <taxon>Pentapetalae</taxon>
        <taxon>asterids</taxon>
        <taxon>Ericales</taxon>
        <taxon>Ericaceae</taxon>
        <taxon>Ericoideae</taxon>
        <taxon>Rhodoreae</taxon>
        <taxon>Rhododendron</taxon>
    </lineage>
</organism>
<dbReference type="PANTHER" id="PTHR31080">
    <property type="entry name" value="PECTINESTERASE INHIBITOR-LIKE"/>
    <property type="match status" value="1"/>
</dbReference>
<dbReference type="PANTHER" id="PTHR31080:SF296">
    <property type="entry name" value="OS05G0360900 PROTEIN"/>
    <property type="match status" value="1"/>
</dbReference>
<feature type="domain" description="Pectinesterase inhibitor" evidence="4">
    <location>
        <begin position="30"/>
        <end position="200"/>
    </location>
</feature>
<accession>A0A6A4M6H7</accession>
<dbReference type="InterPro" id="IPR051955">
    <property type="entry name" value="PME_Inhibitor"/>
</dbReference>
<dbReference type="EMBL" id="QEFC01000310">
    <property type="protein sequence ID" value="KAE9464992.1"/>
    <property type="molecule type" value="Genomic_DNA"/>
</dbReference>
<comment type="caution">
    <text evidence="5">The sequence shown here is derived from an EMBL/GenBank/DDBJ whole genome shotgun (WGS) entry which is preliminary data.</text>
</comment>
<evidence type="ECO:0000259" key="4">
    <source>
        <dbReference type="SMART" id="SM00856"/>
    </source>
</evidence>
<gene>
    <name evidence="5" type="ORF">C3L33_03105</name>
</gene>
<evidence type="ECO:0000313" key="5">
    <source>
        <dbReference type="EMBL" id="KAE9464992.1"/>
    </source>
</evidence>
<evidence type="ECO:0000313" key="6">
    <source>
        <dbReference type="Proteomes" id="UP000428333"/>
    </source>
</evidence>
<name>A0A6A4M6H7_9ERIC</name>
<dbReference type="SMART" id="SM00856">
    <property type="entry name" value="PMEI"/>
    <property type="match status" value="1"/>
</dbReference>